<dbReference type="AlphaFoldDB" id="A0A383D0K3"/>
<gene>
    <name evidence="1" type="ORF">METZ01_LOCUS490673</name>
</gene>
<accession>A0A383D0K3</accession>
<proteinExistence type="predicted"/>
<evidence type="ECO:0000313" key="1">
    <source>
        <dbReference type="EMBL" id="SVE37819.1"/>
    </source>
</evidence>
<name>A0A383D0K3_9ZZZZ</name>
<dbReference type="EMBL" id="UINC01213167">
    <property type="protein sequence ID" value="SVE37819.1"/>
    <property type="molecule type" value="Genomic_DNA"/>
</dbReference>
<feature type="non-terminal residue" evidence="1">
    <location>
        <position position="25"/>
    </location>
</feature>
<reference evidence="1" key="1">
    <citation type="submission" date="2018-05" db="EMBL/GenBank/DDBJ databases">
        <authorList>
            <person name="Lanie J.A."/>
            <person name="Ng W.-L."/>
            <person name="Kazmierczak K.M."/>
            <person name="Andrzejewski T.M."/>
            <person name="Davidsen T.M."/>
            <person name="Wayne K.J."/>
            <person name="Tettelin H."/>
            <person name="Glass J.I."/>
            <person name="Rusch D."/>
            <person name="Podicherti R."/>
            <person name="Tsui H.-C.T."/>
            <person name="Winkler M.E."/>
        </authorList>
    </citation>
    <scope>NUCLEOTIDE SEQUENCE</scope>
</reference>
<protein>
    <submittedName>
        <fullName evidence="1">Uncharacterized protein</fullName>
    </submittedName>
</protein>
<sequence length="25" mass="2923">MYVDVHAHLIHRSFEGEEDLVAQRA</sequence>
<organism evidence="1">
    <name type="scientific">marine metagenome</name>
    <dbReference type="NCBI Taxonomy" id="408172"/>
    <lineage>
        <taxon>unclassified sequences</taxon>
        <taxon>metagenomes</taxon>
        <taxon>ecological metagenomes</taxon>
    </lineage>
</organism>